<dbReference type="AlphaFoldDB" id="A0A915DZ54"/>
<accession>A0A915DZ54</accession>
<evidence type="ECO:0000313" key="1">
    <source>
        <dbReference type="Proteomes" id="UP000887574"/>
    </source>
</evidence>
<proteinExistence type="predicted"/>
<organism evidence="1 2">
    <name type="scientific">Ditylenchus dipsaci</name>
    <dbReference type="NCBI Taxonomy" id="166011"/>
    <lineage>
        <taxon>Eukaryota</taxon>
        <taxon>Metazoa</taxon>
        <taxon>Ecdysozoa</taxon>
        <taxon>Nematoda</taxon>
        <taxon>Chromadorea</taxon>
        <taxon>Rhabditida</taxon>
        <taxon>Tylenchina</taxon>
        <taxon>Tylenchomorpha</taxon>
        <taxon>Sphaerularioidea</taxon>
        <taxon>Anguinidae</taxon>
        <taxon>Anguininae</taxon>
        <taxon>Ditylenchus</taxon>
    </lineage>
</organism>
<keyword evidence="1" id="KW-1185">Reference proteome</keyword>
<protein>
    <submittedName>
        <fullName evidence="2">TBC1 domain family member 7</fullName>
    </submittedName>
</protein>
<dbReference type="PANTHER" id="PTHR13530:SF3">
    <property type="entry name" value="TBC1 DOMAIN FAMILY MEMBER 7"/>
    <property type="match status" value="1"/>
</dbReference>
<dbReference type="InterPro" id="IPR039842">
    <property type="entry name" value="TBC1D7"/>
</dbReference>
<dbReference type="PANTHER" id="PTHR13530">
    <property type="entry name" value="TBC1 DOMAIN FAMILY MEMBER 7"/>
    <property type="match status" value="1"/>
</dbReference>
<reference evidence="2" key="1">
    <citation type="submission" date="2022-11" db="UniProtKB">
        <authorList>
            <consortium name="WormBaseParasite"/>
        </authorList>
    </citation>
    <scope>IDENTIFICATION</scope>
</reference>
<evidence type="ECO:0000313" key="2">
    <source>
        <dbReference type="WBParaSite" id="jg24481"/>
    </source>
</evidence>
<sequence length="361" mass="40911">MTRQVNFRANFLEKICSSAGVEFAESLSAEAARKVLEDQILKEESDVDLEKLAQFTLKYQIPANRRVAIWKILLGISSCYAEAKTLINQHRKEEADMLLRSLQVMRKTSIGLTDPPFHEDDLVSTVLAMIKLADSSVSLSALAYNNPISISQKSLSLIAKQVVRLCTNASPWVNDYWLTLSLNKILSTSFDDNPNHLTSLVNDVRLHINNLDKFMQQRVYDLKSQSSFGVPRTRFLSDQKPKPNRQQQDAEISGLDNFKWFDQITDEVVRLFFRSGGSSWLSSEPLYRLWDKIIIGEAAGSILKVALMELLTSLSQHISAGTLDTLVVENEFHIEHHLSHEMQLKIVGHAIESVFRTGMFK</sequence>
<dbReference type="GO" id="GO:0032007">
    <property type="term" value="P:negative regulation of TOR signaling"/>
    <property type="evidence" value="ECO:0007669"/>
    <property type="project" value="TreeGrafter"/>
</dbReference>
<name>A0A915DZ54_9BILA</name>
<dbReference type="Proteomes" id="UP000887574">
    <property type="component" value="Unplaced"/>
</dbReference>
<dbReference type="Gene3D" id="1.10.10.750">
    <property type="entry name" value="Ypt/Rab-GAP domain of gyp1p, domain 1"/>
    <property type="match status" value="1"/>
</dbReference>
<dbReference type="WBParaSite" id="jg24481">
    <property type="protein sequence ID" value="jg24481"/>
    <property type="gene ID" value="jg24481"/>
</dbReference>
<dbReference type="GO" id="GO:0005096">
    <property type="term" value="F:GTPase activator activity"/>
    <property type="evidence" value="ECO:0007669"/>
    <property type="project" value="TreeGrafter"/>
</dbReference>